<organism evidence="3 4">
    <name type="scientific">Didymella heteroderae</name>
    <dbReference type="NCBI Taxonomy" id="1769908"/>
    <lineage>
        <taxon>Eukaryota</taxon>
        <taxon>Fungi</taxon>
        <taxon>Dikarya</taxon>
        <taxon>Ascomycota</taxon>
        <taxon>Pezizomycotina</taxon>
        <taxon>Dothideomycetes</taxon>
        <taxon>Pleosporomycetidae</taxon>
        <taxon>Pleosporales</taxon>
        <taxon>Pleosporineae</taxon>
        <taxon>Didymellaceae</taxon>
        <taxon>Didymella</taxon>
    </lineage>
</organism>
<reference evidence="3" key="1">
    <citation type="submission" date="2019-04" db="EMBL/GenBank/DDBJ databases">
        <title>Sequencing of skin fungus with MAO and IRED activity.</title>
        <authorList>
            <person name="Marsaioli A.J."/>
            <person name="Bonatto J.M.C."/>
            <person name="Reis Junior O."/>
        </authorList>
    </citation>
    <scope>NUCLEOTIDE SEQUENCE</scope>
    <source>
        <strain evidence="3">28M1</strain>
    </source>
</reference>
<feature type="transmembrane region" description="Helical" evidence="2">
    <location>
        <begin position="1207"/>
        <end position="1226"/>
    </location>
</feature>
<keyword evidence="2" id="KW-0812">Transmembrane</keyword>
<feature type="transmembrane region" description="Helical" evidence="2">
    <location>
        <begin position="706"/>
        <end position="727"/>
    </location>
</feature>
<dbReference type="Proteomes" id="UP000758155">
    <property type="component" value="Unassembled WGS sequence"/>
</dbReference>
<name>A0A9P5C1X3_9PLEO</name>
<keyword evidence="2" id="KW-1133">Transmembrane helix</keyword>
<evidence type="ECO:0000313" key="3">
    <source>
        <dbReference type="EMBL" id="KAF3041895.1"/>
    </source>
</evidence>
<evidence type="ECO:0000256" key="2">
    <source>
        <dbReference type="SAM" id="Phobius"/>
    </source>
</evidence>
<feature type="transmembrane region" description="Helical" evidence="2">
    <location>
        <begin position="829"/>
        <end position="852"/>
    </location>
</feature>
<keyword evidence="4" id="KW-1185">Reference proteome</keyword>
<feature type="compositionally biased region" description="Basic and acidic residues" evidence="1">
    <location>
        <begin position="1085"/>
        <end position="1096"/>
    </location>
</feature>
<dbReference type="OrthoDB" id="5148443at2759"/>
<keyword evidence="2" id="KW-0472">Membrane</keyword>
<feature type="transmembrane region" description="Helical" evidence="2">
    <location>
        <begin position="872"/>
        <end position="896"/>
    </location>
</feature>
<sequence length="1229" mass="130283">MFAAGKPVWYLPLAIFATAAFFFTSAGLAYDRYFSAQSSYSNKEDLTAFLSADTITALKNDARLHHALLGLTETIAHTSSNLGQTLGLDGVQEFGYALNMRVTELRKRHDVKSQKRGLLDDLGQAAKGLLGGTGLNTTGGLSGILGNLGNALTEGLATPALFLGIGIGVGASTGLNITDMTTAEAQASKVASAFNASATGFNLAAQNLGNGLAGQIAPSLGQSGLMNLSIGPAAFALASGIGNSTAKALRLTNKDFLPSNDSGIVAIAGNLGLGISTPIVSNIDFQTMMKSVGGNGFTTALTQQLPQIAAAAGNGLGEGARIGLKLGQTSQASSTVRKRQTATDLLQGVDVLGTVNQFTKGLSQSLLTGVDVASLSSSLNLTGHLGGMMDPAMLPALAAGAGSGIGMGLAIGFQFKDVNAMGLIAQDGSTSSDDTQTAMVAESFTQNLVSNFLLNSTILQNVGSTLSNNTPQLLKNADIAKAAEGFARGTIEGIATALSSIGGLQNLLSGNFSSDALMNVPVLNATKFNDSINGSAVGFARGLTGEGTILIGDVLKKMSQNASKTGPPPRKRDIDIPLEEAATVPYIALSARQALDNTSAAGAFPLAINDATLMAGGQTAINLLTCQGIGGIASVVLGSMSANKGKMSIKDMMNIPLDPRAAASLPQGPVEFTSEGNTFRIVLKDAELTINGLPVIRFGIITALHLLFIMLSFLLTLPLYLILGVVWRLSVLAGYPVNEDKNKKWRMGLLITFGVSAVIGIALGMAGLGDSRHFRDGHGVFGLITLILVFPTVGFTFVRLRSEALYPVPATFSGIKAPFALFKSPDQRIYLISGIFVQLAFALGQITFINGFSTLRSISLCFVDAVLTSNSVAGLIGLLLMIQITAAGMVGIRTWLEQHIAKREKAGVQRKAGARSRKDSIATFGFGGTRSNAPPPFDLDRSSLVQRNTGELKGFADEKISTPFNVRKEGATNSTAFERPHQTSRQPSVGLRENPFLSPAEQRDLDERVYPKTADYQYKYTSAIDDNTDYYSVPVGYQSQRAEMPSGRPSSELINPMNSPLPRGLRHPQKSHSESPRTYGSPPKTEGEPKEMLRVCRERRKAKREARDIEMAQAEDRADRAAVQEYEQRVAQNKKREEEKKAQETIDAVTMANGLVGSIMTPLQRVDFREHWTKDSDEVLHTQSMKQLYVQQGKVVKKYSMDLSVELVINPIAISLVFDTLLLALLGPQ</sequence>
<dbReference type="AlphaFoldDB" id="A0A9P5C1X3"/>
<evidence type="ECO:0000256" key="1">
    <source>
        <dbReference type="SAM" id="MobiDB-lite"/>
    </source>
</evidence>
<feature type="compositionally biased region" description="Basic and acidic residues" evidence="1">
    <location>
        <begin position="1105"/>
        <end position="1142"/>
    </location>
</feature>
<accession>A0A9P5C1X3</accession>
<evidence type="ECO:0000313" key="4">
    <source>
        <dbReference type="Proteomes" id="UP000758155"/>
    </source>
</evidence>
<comment type="caution">
    <text evidence="3">The sequence shown here is derived from an EMBL/GenBank/DDBJ whole genome shotgun (WGS) entry which is preliminary data.</text>
</comment>
<dbReference type="EMBL" id="SWKV01000018">
    <property type="protein sequence ID" value="KAF3041895.1"/>
    <property type="molecule type" value="Genomic_DNA"/>
</dbReference>
<proteinExistence type="predicted"/>
<feature type="region of interest" description="Disordered" evidence="1">
    <location>
        <begin position="969"/>
        <end position="1001"/>
    </location>
</feature>
<feature type="transmembrane region" description="Helical" evidence="2">
    <location>
        <begin position="780"/>
        <end position="798"/>
    </location>
</feature>
<protein>
    <submittedName>
        <fullName evidence="3">Uncharacterized protein</fullName>
    </submittedName>
</protein>
<feature type="region of interest" description="Disordered" evidence="1">
    <location>
        <begin position="1041"/>
        <end position="1142"/>
    </location>
</feature>
<gene>
    <name evidence="3" type="ORF">E8E12_005491</name>
</gene>
<feature type="compositionally biased region" description="Polar residues" evidence="1">
    <location>
        <begin position="1048"/>
        <end position="1058"/>
    </location>
</feature>
<feature type="transmembrane region" description="Helical" evidence="2">
    <location>
        <begin position="747"/>
        <end position="768"/>
    </location>
</feature>
<feature type="region of interest" description="Disordered" evidence="1">
    <location>
        <begin position="923"/>
        <end position="942"/>
    </location>
</feature>